<dbReference type="EMBL" id="FNFV01000003">
    <property type="protein sequence ID" value="SDK50935.1"/>
    <property type="molecule type" value="Genomic_DNA"/>
</dbReference>
<evidence type="ECO:0000313" key="3">
    <source>
        <dbReference type="Proteomes" id="UP000199328"/>
    </source>
</evidence>
<dbReference type="InterPro" id="IPR003033">
    <property type="entry name" value="SCP2_sterol-bd_dom"/>
</dbReference>
<feature type="domain" description="SCP2" evidence="1">
    <location>
        <begin position="44"/>
        <end position="93"/>
    </location>
</feature>
<protein>
    <submittedName>
        <fullName evidence="2">SCP-2 sterol transfer family protein</fullName>
    </submittedName>
</protein>
<proteinExistence type="predicted"/>
<dbReference type="Proteomes" id="UP000199328">
    <property type="component" value="Unassembled WGS sequence"/>
</dbReference>
<sequence length="130" mass="14322">MFNRLGPWVGSDFVIDPVDMPFALHLRPDPAAPVLRAVSRRALPEHVAYVAGRFLDLLELIDADRDGDALFFSRELEISGNTEAVVSLRNALDDIDGSIAERVAVMHGPPGRAALKVLRHMAKKRRAGKQ</sequence>
<gene>
    <name evidence="2" type="ORF">SAMN05216257_103108</name>
</gene>
<dbReference type="STRING" id="990712.SAMN05216257_103108"/>
<name>A0A1G9CHP1_9RHOB</name>
<accession>A0A1G9CHP1</accession>
<dbReference type="SUPFAM" id="SSF55718">
    <property type="entry name" value="SCP-like"/>
    <property type="match status" value="1"/>
</dbReference>
<organism evidence="2 3">
    <name type="scientific">Meinhardsimonia xiamenensis</name>
    <dbReference type="NCBI Taxonomy" id="990712"/>
    <lineage>
        <taxon>Bacteria</taxon>
        <taxon>Pseudomonadati</taxon>
        <taxon>Pseudomonadota</taxon>
        <taxon>Alphaproteobacteria</taxon>
        <taxon>Rhodobacterales</taxon>
        <taxon>Paracoccaceae</taxon>
        <taxon>Meinhardsimonia</taxon>
    </lineage>
</organism>
<evidence type="ECO:0000259" key="1">
    <source>
        <dbReference type="Pfam" id="PF02036"/>
    </source>
</evidence>
<keyword evidence="3" id="KW-1185">Reference proteome</keyword>
<evidence type="ECO:0000313" key="2">
    <source>
        <dbReference type="EMBL" id="SDK50935.1"/>
    </source>
</evidence>
<reference evidence="3" key="1">
    <citation type="submission" date="2016-10" db="EMBL/GenBank/DDBJ databases">
        <authorList>
            <person name="Varghese N."/>
            <person name="Submissions S."/>
        </authorList>
    </citation>
    <scope>NUCLEOTIDE SEQUENCE [LARGE SCALE GENOMIC DNA]</scope>
    <source>
        <strain evidence="3">CGMCC 1.10789</strain>
    </source>
</reference>
<dbReference type="Pfam" id="PF02036">
    <property type="entry name" value="SCP2"/>
    <property type="match status" value="1"/>
</dbReference>
<dbReference type="AlphaFoldDB" id="A0A1G9CHP1"/>
<dbReference type="InterPro" id="IPR036527">
    <property type="entry name" value="SCP2_sterol-bd_dom_sf"/>
</dbReference>